<feature type="domain" description="Fatty acid desaturase" evidence="2">
    <location>
        <begin position="67"/>
        <end position="326"/>
    </location>
</feature>
<accession>A0A810KWI0</accession>
<protein>
    <submittedName>
        <fullName evidence="3">Fatty acid desaturase</fullName>
    </submittedName>
</protein>
<reference evidence="3" key="1">
    <citation type="submission" date="2020-08" db="EMBL/GenBank/DDBJ databases">
        <title>Whole genome shotgun sequence of Actinocatenispora sera NBRC 101916.</title>
        <authorList>
            <person name="Komaki H."/>
            <person name="Tamura T."/>
        </authorList>
    </citation>
    <scope>NUCLEOTIDE SEQUENCE</scope>
    <source>
        <strain evidence="3">NBRC 101916</strain>
    </source>
</reference>
<dbReference type="KEGG" id="aser:Asera_07940"/>
<evidence type="ECO:0000256" key="1">
    <source>
        <dbReference type="SAM" id="Phobius"/>
    </source>
</evidence>
<keyword evidence="1" id="KW-0472">Membrane</keyword>
<dbReference type="CDD" id="cd03506">
    <property type="entry name" value="Delta6-FADS-like"/>
    <property type="match status" value="1"/>
</dbReference>
<dbReference type="PANTHER" id="PTHR19353">
    <property type="entry name" value="FATTY ACID DESATURASE 2"/>
    <property type="match status" value="1"/>
</dbReference>
<dbReference type="Pfam" id="PF00487">
    <property type="entry name" value="FA_desaturase"/>
    <property type="match status" value="1"/>
</dbReference>
<dbReference type="PIRSF" id="PIRSF015921">
    <property type="entry name" value="FA_sphinglp_des"/>
    <property type="match status" value="1"/>
</dbReference>
<dbReference type="InterPro" id="IPR012171">
    <property type="entry name" value="Fatty_acid_desaturase"/>
</dbReference>
<feature type="transmembrane region" description="Helical" evidence="1">
    <location>
        <begin position="41"/>
        <end position="62"/>
    </location>
</feature>
<proteinExistence type="predicted"/>
<keyword evidence="4" id="KW-1185">Reference proteome</keyword>
<organism evidence="3 4">
    <name type="scientific">Actinocatenispora sera</name>
    <dbReference type="NCBI Taxonomy" id="390989"/>
    <lineage>
        <taxon>Bacteria</taxon>
        <taxon>Bacillati</taxon>
        <taxon>Actinomycetota</taxon>
        <taxon>Actinomycetes</taxon>
        <taxon>Micromonosporales</taxon>
        <taxon>Micromonosporaceae</taxon>
        <taxon>Actinocatenispora</taxon>
    </lineage>
</organism>
<feature type="transmembrane region" description="Helical" evidence="1">
    <location>
        <begin position="107"/>
        <end position="124"/>
    </location>
</feature>
<dbReference type="GO" id="GO:0016717">
    <property type="term" value="F:oxidoreductase activity, acting on paired donors, with oxidation of a pair of donors resulting in the reduction of molecular oxygen to two molecules of water"/>
    <property type="evidence" value="ECO:0007669"/>
    <property type="project" value="TreeGrafter"/>
</dbReference>
<dbReference type="RefSeq" id="WP_030449660.1">
    <property type="nucleotide sequence ID" value="NZ_AP023354.1"/>
</dbReference>
<sequence>MGLRSTQVDQRRAAQADQFAGSYKAVAQVVRELGLLRRARWFYGLLFGGLCLALAGAVTGFVLLGDSWWQLLIAATLGVICTQFAFLAHEASHRQIFSGGPANDRAGRLLGTLLVGISYSWWMGKHTRHHANPNRVGKDPDIEIDTISFLAEDAATRRGLLAALTRRQGYAFFPLLMLEGINLHVSSIRFLAGRRRITGRWTELGLIAAHLALIATPAFVFLSPRIAGAFCGVQLAVFGVYMGASFAPNHKGMPIVGADEKLDFFTKQVRTSRNIRGRFWASALMGGLNYQVEHHLFPSMPRPHLAKARSVVRDYCHSRGIPYTETSLPRSYAIVIAYLNEVGLAARDPFECPMLALRR</sequence>
<name>A0A810KWI0_9ACTN</name>
<feature type="transmembrane region" description="Helical" evidence="1">
    <location>
        <begin position="68"/>
        <end position="87"/>
    </location>
</feature>
<keyword evidence="1" id="KW-1133">Transmembrane helix</keyword>
<dbReference type="EMBL" id="AP023354">
    <property type="protein sequence ID" value="BCJ26686.1"/>
    <property type="molecule type" value="Genomic_DNA"/>
</dbReference>
<evidence type="ECO:0000313" key="4">
    <source>
        <dbReference type="Proteomes" id="UP000680750"/>
    </source>
</evidence>
<dbReference type="OrthoDB" id="104711at2"/>
<evidence type="ECO:0000313" key="3">
    <source>
        <dbReference type="EMBL" id="BCJ26686.1"/>
    </source>
</evidence>
<feature type="transmembrane region" description="Helical" evidence="1">
    <location>
        <begin position="204"/>
        <end position="220"/>
    </location>
</feature>
<dbReference type="InterPro" id="IPR005804">
    <property type="entry name" value="FA_desaturase_dom"/>
</dbReference>
<gene>
    <name evidence="3" type="ORF">Asera_07940</name>
</gene>
<keyword evidence="1" id="KW-0812">Transmembrane</keyword>
<evidence type="ECO:0000259" key="2">
    <source>
        <dbReference type="Pfam" id="PF00487"/>
    </source>
</evidence>
<dbReference type="GO" id="GO:0008610">
    <property type="term" value="P:lipid biosynthetic process"/>
    <property type="evidence" value="ECO:0007669"/>
    <property type="project" value="UniProtKB-ARBA"/>
</dbReference>
<feature type="transmembrane region" description="Helical" evidence="1">
    <location>
        <begin position="170"/>
        <end position="192"/>
    </location>
</feature>
<feature type="transmembrane region" description="Helical" evidence="1">
    <location>
        <begin position="226"/>
        <end position="244"/>
    </location>
</feature>
<dbReference type="GO" id="GO:0016020">
    <property type="term" value="C:membrane"/>
    <property type="evidence" value="ECO:0007669"/>
    <property type="project" value="TreeGrafter"/>
</dbReference>
<dbReference type="Proteomes" id="UP000680750">
    <property type="component" value="Chromosome"/>
</dbReference>
<dbReference type="PANTHER" id="PTHR19353:SF19">
    <property type="entry name" value="DELTA(5) FATTY ACID DESATURASE C-RELATED"/>
    <property type="match status" value="1"/>
</dbReference>
<dbReference type="AlphaFoldDB" id="A0A810KWI0"/>